<evidence type="ECO:0000313" key="1">
    <source>
        <dbReference type="EMBL" id="KPX77420.1"/>
    </source>
</evidence>
<sequence>MPRTAVYWLIGVQHTQAGTHWITVVPDFLEGCFLKGLEAKLAYRGKAGRTYLPGFMLFRRQVCAVPQLPARALKAARARRNRRLLPGNAEMRKVPDRHQRT</sequence>
<gene>
    <name evidence="1" type="ORF">ALO35_102258</name>
    <name evidence="2" type="ORF">ALP33_102091</name>
</gene>
<dbReference type="EMBL" id="LJQP01000021">
    <property type="protein sequence ID" value="KPX77420.1"/>
    <property type="molecule type" value="Genomic_DNA"/>
</dbReference>
<dbReference type="AlphaFoldDB" id="A0A0P9UI52"/>
<organism evidence="1 3">
    <name type="scientific">Pseudomonas amygdali pv. lachrymans</name>
    <name type="common">Pseudomonas syringae pv. lachrymans</name>
    <dbReference type="NCBI Taxonomy" id="53707"/>
    <lineage>
        <taxon>Bacteria</taxon>
        <taxon>Pseudomonadati</taxon>
        <taxon>Pseudomonadota</taxon>
        <taxon>Gammaproteobacteria</taxon>
        <taxon>Pseudomonadales</taxon>
        <taxon>Pseudomonadaceae</taxon>
        <taxon>Pseudomonas</taxon>
        <taxon>Pseudomonas amygdali</taxon>
    </lineage>
</organism>
<proteinExistence type="predicted"/>
<dbReference type="Proteomes" id="UP000050265">
    <property type="component" value="Unassembled WGS sequence"/>
</dbReference>
<accession>A0A0P9UI52</accession>
<dbReference type="EMBL" id="RBTW01000179">
    <property type="protein sequence ID" value="RMU18717.1"/>
    <property type="molecule type" value="Genomic_DNA"/>
</dbReference>
<reference evidence="2 4" key="2">
    <citation type="submission" date="2018-08" db="EMBL/GenBank/DDBJ databases">
        <title>Recombination of ecologically and evolutionarily significant loci maintains genetic cohesion in the Pseudomonas syringae species complex.</title>
        <authorList>
            <person name="Dillon M."/>
            <person name="Thakur S."/>
            <person name="Almeida R.N.D."/>
            <person name="Weir B.S."/>
            <person name="Guttman D.S."/>
        </authorList>
    </citation>
    <scope>NUCLEOTIDE SEQUENCE [LARGE SCALE GENOMIC DNA]</scope>
    <source>
        <strain evidence="2 4">ICMP 3402</strain>
    </source>
</reference>
<reference evidence="1 3" key="1">
    <citation type="submission" date="2015-09" db="EMBL/GenBank/DDBJ databases">
        <title>Genome announcement of multiple Pseudomonas syringae strains.</title>
        <authorList>
            <person name="Thakur S."/>
            <person name="Wang P.W."/>
            <person name="Gong Y."/>
            <person name="Weir B.S."/>
            <person name="Guttman D.S."/>
        </authorList>
    </citation>
    <scope>NUCLEOTIDE SEQUENCE [LARGE SCALE GENOMIC DNA]</scope>
    <source>
        <strain evidence="1 3">ICMP3507</strain>
    </source>
</reference>
<evidence type="ECO:0000313" key="3">
    <source>
        <dbReference type="Proteomes" id="UP000050265"/>
    </source>
</evidence>
<comment type="caution">
    <text evidence="1">The sequence shown here is derived from an EMBL/GenBank/DDBJ whole genome shotgun (WGS) entry which is preliminary data.</text>
</comment>
<protein>
    <submittedName>
        <fullName evidence="1">Uncharacterized protein</fullName>
    </submittedName>
</protein>
<evidence type="ECO:0000313" key="2">
    <source>
        <dbReference type="EMBL" id="RMU18717.1"/>
    </source>
</evidence>
<dbReference type="Proteomes" id="UP000271817">
    <property type="component" value="Unassembled WGS sequence"/>
</dbReference>
<name>A0A0P9UI52_PSEAV</name>
<evidence type="ECO:0000313" key="4">
    <source>
        <dbReference type="Proteomes" id="UP000271817"/>
    </source>
</evidence>